<evidence type="ECO:0008006" key="2">
    <source>
        <dbReference type="Google" id="ProtNLM"/>
    </source>
</evidence>
<dbReference type="EMBL" id="BART01003437">
    <property type="protein sequence ID" value="GAG56652.1"/>
    <property type="molecule type" value="Genomic_DNA"/>
</dbReference>
<reference evidence="1" key="1">
    <citation type="journal article" date="2014" name="Front. Microbiol.">
        <title>High frequency of phylogenetically diverse reductive dehalogenase-homologous genes in deep subseafloor sedimentary metagenomes.</title>
        <authorList>
            <person name="Kawai M."/>
            <person name="Futagami T."/>
            <person name="Toyoda A."/>
            <person name="Takaki Y."/>
            <person name="Nishi S."/>
            <person name="Hori S."/>
            <person name="Arai W."/>
            <person name="Tsubouchi T."/>
            <person name="Morono Y."/>
            <person name="Uchiyama I."/>
            <person name="Ito T."/>
            <person name="Fujiyama A."/>
            <person name="Inagaki F."/>
            <person name="Takami H."/>
        </authorList>
    </citation>
    <scope>NUCLEOTIDE SEQUENCE</scope>
    <source>
        <strain evidence="1">Expedition CK06-06</strain>
    </source>
</reference>
<sequence length="149" mass="17671">MREQAYYRLLEKRNINWMMLAKFYGNVETNLGEGAVFELIRDYNGEVSKTLVNYFSAHNETDLNYQYFPQALLGLKQYLLKWKIVTISLKPQNIVYKKTNESEGFLVVIDNIGNSDFIPICNYIDWMATRKIHRKWQRFKNLLTKDSAV</sequence>
<evidence type="ECO:0000313" key="1">
    <source>
        <dbReference type="EMBL" id="GAG56652.1"/>
    </source>
</evidence>
<comment type="caution">
    <text evidence="1">The sequence shown here is derived from an EMBL/GenBank/DDBJ whole genome shotgun (WGS) entry which is preliminary data.</text>
</comment>
<dbReference type="AlphaFoldDB" id="X0ZEN5"/>
<dbReference type="Pfam" id="PF10707">
    <property type="entry name" value="YrbL-PhoP_reg"/>
    <property type="match status" value="1"/>
</dbReference>
<protein>
    <recommendedName>
        <fullName evidence="2">PhoP regulatory network protein YrbL</fullName>
    </recommendedName>
</protein>
<organism evidence="1">
    <name type="scientific">marine sediment metagenome</name>
    <dbReference type="NCBI Taxonomy" id="412755"/>
    <lineage>
        <taxon>unclassified sequences</taxon>
        <taxon>metagenomes</taxon>
        <taxon>ecological metagenomes</taxon>
    </lineage>
</organism>
<dbReference type="InterPro" id="IPR019647">
    <property type="entry name" value="PhoP_reg_network_YrbL"/>
</dbReference>
<accession>X0ZEN5</accession>
<proteinExistence type="predicted"/>
<gene>
    <name evidence="1" type="ORF">S01H4_09482</name>
</gene>
<name>X0ZEN5_9ZZZZ</name>